<evidence type="ECO:0000256" key="2">
    <source>
        <dbReference type="ARBA" id="ARBA00011344"/>
    </source>
</evidence>
<dbReference type="PANTHER" id="PTHR30173:SF36">
    <property type="entry name" value="ECF RNA POLYMERASE SIGMA FACTOR SIGJ"/>
    <property type="match status" value="1"/>
</dbReference>
<feature type="domain" description="RNA polymerase sigma factor 70 region 4 type 2" evidence="7">
    <location>
        <begin position="93"/>
        <end position="142"/>
    </location>
</feature>
<reference evidence="8" key="1">
    <citation type="submission" date="2021-01" db="EMBL/GenBank/DDBJ databases">
        <title>Whole genome shotgun sequence of Actinoplanes cyaneus NBRC 14990.</title>
        <authorList>
            <person name="Komaki H."/>
            <person name="Tamura T."/>
        </authorList>
    </citation>
    <scope>NUCLEOTIDE SEQUENCE</scope>
    <source>
        <strain evidence="8">NBRC 14990</strain>
    </source>
</reference>
<dbReference type="EMBL" id="BOMH01000045">
    <property type="protein sequence ID" value="GID68256.1"/>
    <property type="molecule type" value="Genomic_DNA"/>
</dbReference>
<dbReference type="Proteomes" id="UP000619479">
    <property type="component" value="Unassembled WGS sequence"/>
</dbReference>
<comment type="subunit">
    <text evidence="2">Interacts transiently with the RNA polymerase catalytic core formed by RpoA, RpoB, RpoC and RpoZ (2 alpha, 1 beta, 1 beta' and 1 omega subunit) to form the RNA polymerase holoenzyme that can initiate transcription.</text>
</comment>
<comment type="similarity">
    <text evidence="1">Belongs to the sigma-70 factor family. ECF subfamily.</text>
</comment>
<dbReference type="PANTHER" id="PTHR30173">
    <property type="entry name" value="SIGMA 19 FACTOR"/>
    <property type="match status" value="1"/>
</dbReference>
<dbReference type="SUPFAM" id="SSF88659">
    <property type="entry name" value="Sigma3 and sigma4 domains of RNA polymerase sigma factors"/>
    <property type="match status" value="1"/>
</dbReference>
<dbReference type="NCBIfam" id="NF007214">
    <property type="entry name" value="PRK09636.1"/>
    <property type="match status" value="1"/>
</dbReference>
<dbReference type="Gene3D" id="3.10.450.50">
    <property type="match status" value="1"/>
</dbReference>
<dbReference type="InterPro" id="IPR007627">
    <property type="entry name" value="RNA_pol_sigma70_r2"/>
</dbReference>
<gene>
    <name evidence="8" type="ORF">Acy02nite_61370</name>
</gene>
<keyword evidence="5" id="KW-0804">Transcription</keyword>
<proteinExistence type="inferred from homology"/>
<dbReference type="InterPro" id="IPR013324">
    <property type="entry name" value="RNA_pol_sigma_r3/r4-like"/>
</dbReference>
<evidence type="ECO:0000256" key="1">
    <source>
        <dbReference type="ARBA" id="ARBA00010641"/>
    </source>
</evidence>
<dbReference type="AlphaFoldDB" id="A0A919MEK3"/>
<accession>A0A919MEK3</accession>
<evidence type="ECO:0000256" key="4">
    <source>
        <dbReference type="ARBA" id="ARBA00023082"/>
    </source>
</evidence>
<dbReference type="Pfam" id="PF08281">
    <property type="entry name" value="Sigma70_r4_2"/>
    <property type="match status" value="1"/>
</dbReference>
<evidence type="ECO:0000259" key="6">
    <source>
        <dbReference type="Pfam" id="PF04542"/>
    </source>
</evidence>
<dbReference type="SUPFAM" id="SSF54427">
    <property type="entry name" value="NTF2-like"/>
    <property type="match status" value="1"/>
</dbReference>
<keyword evidence="9" id="KW-1185">Reference proteome</keyword>
<keyword evidence="4" id="KW-0731">Sigma factor</keyword>
<dbReference type="GO" id="GO:0016987">
    <property type="term" value="F:sigma factor activity"/>
    <property type="evidence" value="ECO:0007669"/>
    <property type="project" value="UniProtKB-KW"/>
</dbReference>
<feature type="domain" description="RNA polymerase sigma-70 region 2" evidence="6">
    <location>
        <begin position="4"/>
        <end position="68"/>
    </location>
</feature>
<evidence type="ECO:0000313" key="9">
    <source>
        <dbReference type="Proteomes" id="UP000619479"/>
    </source>
</evidence>
<evidence type="ECO:0000313" key="8">
    <source>
        <dbReference type="EMBL" id="GID68256.1"/>
    </source>
</evidence>
<dbReference type="RefSeq" id="WP_239175352.1">
    <property type="nucleotide sequence ID" value="NZ_BAAAUC010000049.1"/>
</dbReference>
<dbReference type="SUPFAM" id="SSF88946">
    <property type="entry name" value="Sigma2 domain of RNA polymerase sigma factors"/>
    <property type="match status" value="1"/>
</dbReference>
<protein>
    <submittedName>
        <fullName evidence="8">RNA polymerase sigma24 factor</fullName>
    </submittedName>
</protein>
<dbReference type="InterPro" id="IPR032710">
    <property type="entry name" value="NTF2-like_dom_sf"/>
</dbReference>
<dbReference type="GO" id="GO:0006352">
    <property type="term" value="P:DNA-templated transcription initiation"/>
    <property type="evidence" value="ECO:0007669"/>
    <property type="project" value="InterPro"/>
</dbReference>
<evidence type="ECO:0000259" key="7">
    <source>
        <dbReference type="Pfam" id="PF08281"/>
    </source>
</evidence>
<dbReference type="InterPro" id="IPR036388">
    <property type="entry name" value="WH-like_DNA-bd_sf"/>
</dbReference>
<dbReference type="InterPro" id="IPR052704">
    <property type="entry name" value="ECF_Sigma-70_Domain"/>
</dbReference>
<evidence type="ECO:0000256" key="5">
    <source>
        <dbReference type="ARBA" id="ARBA00023163"/>
    </source>
</evidence>
<dbReference type="Gene3D" id="1.10.1740.10">
    <property type="match status" value="1"/>
</dbReference>
<organism evidence="8 9">
    <name type="scientific">Actinoplanes cyaneus</name>
    <dbReference type="NCBI Taxonomy" id="52696"/>
    <lineage>
        <taxon>Bacteria</taxon>
        <taxon>Bacillati</taxon>
        <taxon>Actinomycetota</taxon>
        <taxon>Actinomycetes</taxon>
        <taxon>Micromonosporales</taxon>
        <taxon>Micromonosporaceae</taxon>
        <taxon>Actinoplanes</taxon>
    </lineage>
</organism>
<keyword evidence="3" id="KW-0805">Transcription regulation</keyword>
<comment type="caution">
    <text evidence="8">The sequence shown here is derived from an EMBL/GenBank/DDBJ whole genome shotgun (WGS) entry which is preliminary data.</text>
</comment>
<sequence length="285" mass="31070">MTVFDQYRNLLFSVAYRILGSAADAEDAVQDTWLRWSAADRSLIADPKAYLVRIVSNLAMDRLRAAKREAYVGPWLPEPVLTSGDVPDVAPALLLVLENLTPLERAVFVLKEAFAFSYQEIAEAVERSPESVRQTAHRAREHVRAERPRFPADRDRQRAVTERFFAAASGGDINTLMELLAPDVTLWTDGGGKVRQAMRPVHGAERVAAWLSGVGTRPYQGVRPDQMVAALVDMNGGPGLVISGAGRVIGTMTLDLDDDGRVAAILNTANPDKLAAVQGGVLRDL</sequence>
<name>A0A919MEK3_9ACTN</name>
<dbReference type="InterPro" id="IPR013249">
    <property type="entry name" value="RNA_pol_sigma70_r4_t2"/>
</dbReference>
<dbReference type="Gene3D" id="1.10.10.10">
    <property type="entry name" value="Winged helix-like DNA-binding domain superfamily/Winged helix DNA-binding domain"/>
    <property type="match status" value="1"/>
</dbReference>
<dbReference type="InterPro" id="IPR013325">
    <property type="entry name" value="RNA_pol_sigma_r2"/>
</dbReference>
<dbReference type="GO" id="GO:0003677">
    <property type="term" value="F:DNA binding"/>
    <property type="evidence" value="ECO:0007669"/>
    <property type="project" value="InterPro"/>
</dbReference>
<dbReference type="Pfam" id="PF04542">
    <property type="entry name" value="Sigma70_r2"/>
    <property type="match status" value="1"/>
</dbReference>
<dbReference type="CDD" id="cd06171">
    <property type="entry name" value="Sigma70_r4"/>
    <property type="match status" value="1"/>
</dbReference>
<evidence type="ECO:0000256" key="3">
    <source>
        <dbReference type="ARBA" id="ARBA00023015"/>
    </source>
</evidence>